<evidence type="ECO:0000256" key="1">
    <source>
        <dbReference type="ARBA" id="ARBA00004608"/>
    </source>
</evidence>
<proteinExistence type="inferred from homology"/>
<dbReference type="Gene3D" id="1.10.287.1060">
    <property type="entry name" value="ESAT-6-like"/>
    <property type="match status" value="1"/>
</dbReference>
<comment type="subcellular location">
    <subcellularLocation>
        <location evidence="1">Endosome membrane</location>
    </subcellularLocation>
</comment>
<keyword evidence="6 8" id="KW-0472">Membrane</keyword>
<feature type="transmembrane region" description="Helical" evidence="8">
    <location>
        <begin position="12"/>
        <end position="43"/>
    </location>
</feature>
<keyword evidence="11" id="KW-1185">Reference proteome</keyword>
<dbReference type="RefSeq" id="XP_005818372.1">
    <property type="nucleotide sequence ID" value="XM_005818315.1"/>
</dbReference>
<dbReference type="GO" id="GO:0005771">
    <property type="term" value="C:multivesicular body"/>
    <property type="evidence" value="ECO:0007669"/>
    <property type="project" value="TreeGrafter"/>
</dbReference>
<dbReference type="EMBL" id="JH993289">
    <property type="protein sequence ID" value="EKX31392.1"/>
    <property type="molecule type" value="Genomic_DNA"/>
</dbReference>
<reference evidence="10" key="3">
    <citation type="submission" date="2015-06" db="UniProtKB">
        <authorList>
            <consortium name="EnsemblProtists"/>
        </authorList>
    </citation>
    <scope>IDENTIFICATION</scope>
</reference>
<evidence type="ECO:0000256" key="8">
    <source>
        <dbReference type="SAM" id="Phobius"/>
    </source>
</evidence>
<dbReference type="HOGENOM" id="CLU_904455_0_0_1"/>
<evidence type="ECO:0000256" key="5">
    <source>
        <dbReference type="ARBA" id="ARBA00022927"/>
    </source>
</evidence>
<dbReference type="GO" id="GO:0032511">
    <property type="term" value="P:late endosome to vacuole transport via multivesicular body sorting pathway"/>
    <property type="evidence" value="ECO:0007669"/>
    <property type="project" value="TreeGrafter"/>
</dbReference>
<keyword evidence="4" id="KW-0967">Endosome</keyword>
<dbReference type="STRING" id="905079.L1I5P1"/>
<dbReference type="PANTHER" id="PTHR22761">
    <property type="entry name" value="CHARGED MULTIVESICULAR BODY PROTEIN"/>
    <property type="match status" value="1"/>
</dbReference>
<feature type="compositionally biased region" description="Pro residues" evidence="7">
    <location>
        <begin position="299"/>
        <end position="308"/>
    </location>
</feature>
<sequence>MVWFEIYWIRGLLYIGISIFTFVVATQLGGGIFGILFGVFYFLDGLMYILAHIKGETHTAEDKNASSLGINTTRLKAKAAATAMGIVVLGTMGNLLAKKKQKNPKISQADMAILELKGQRDKLLQHQKQIQSAIDQAQKVAAALIKEKKKDRALLALKKKKLHTRRLTKVLDQVMHMEELISGVETAQRDKEVFLAMKKGSESLKEIRQELSLENVENLMNESADAVESQNRISEMLAGNFDAEEEEAMNRELDSMMGEAGVTMEQLELPSVPSKEPTLLEQKGVGEAEEEEEEEEEPLPPPAEAVPG</sequence>
<keyword evidence="8" id="KW-1133">Transmembrane helix</keyword>
<evidence type="ECO:0000256" key="4">
    <source>
        <dbReference type="ARBA" id="ARBA00022753"/>
    </source>
</evidence>
<accession>L1I5P1</accession>
<dbReference type="PaxDb" id="55529-EKX31392"/>
<reference evidence="11" key="2">
    <citation type="submission" date="2012-11" db="EMBL/GenBank/DDBJ databases">
        <authorList>
            <person name="Kuo A."/>
            <person name="Curtis B.A."/>
            <person name="Tanifuji G."/>
            <person name="Burki F."/>
            <person name="Gruber A."/>
            <person name="Irimia M."/>
            <person name="Maruyama S."/>
            <person name="Arias M.C."/>
            <person name="Ball S.G."/>
            <person name="Gile G.H."/>
            <person name="Hirakawa Y."/>
            <person name="Hopkins J.F."/>
            <person name="Rensing S.A."/>
            <person name="Schmutz J."/>
            <person name="Symeonidi A."/>
            <person name="Elias M."/>
            <person name="Eveleigh R.J."/>
            <person name="Herman E.K."/>
            <person name="Klute M.J."/>
            <person name="Nakayama T."/>
            <person name="Obornik M."/>
            <person name="Reyes-Prieto A."/>
            <person name="Armbrust E.V."/>
            <person name="Aves S.J."/>
            <person name="Beiko R.G."/>
            <person name="Coutinho P."/>
            <person name="Dacks J.B."/>
            <person name="Durnford D.G."/>
            <person name="Fast N.M."/>
            <person name="Green B.R."/>
            <person name="Grisdale C."/>
            <person name="Hempe F."/>
            <person name="Henrissat B."/>
            <person name="Hoppner M.P."/>
            <person name="Ishida K.-I."/>
            <person name="Kim E."/>
            <person name="Koreny L."/>
            <person name="Kroth P.G."/>
            <person name="Liu Y."/>
            <person name="Malik S.-B."/>
            <person name="Maier U.G."/>
            <person name="McRose D."/>
            <person name="Mock T."/>
            <person name="Neilson J.A."/>
            <person name="Onodera N.T."/>
            <person name="Poole A.M."/>
            <person name="Pritham E.J."/>
            <person name="Richards T.A."/>
            <person name="Rocap G."/>
            <person name="Roy S.W."/>
            <person name="Sarai C."/>
            <person name="Schaack S."/>
            <person name="Shirato S."/>
            <person name="Slamovits C.H."/>
            <person name="Spencer D.F."/>
            <person name="Suzuki S."/>
            <person name="Worden A.Z."/>
            <person name="Zauner S."/>
            <person name="Barry K."/>
            <person name="Bell C."/>
            <person name="Bharti A.K."/>
            <person name="Crow J.A."/>
            <person name="Grimwood J."/>
            <person name="Kramer R."/>
            <person name="Lindquist E."/>
            <person name="Lucas S."/>
            <person name="Salamov A."/>
            <person name="McFadden G.I."/>
            <person name="Lane C.E."/>
            <person name="Keeling P.J."/>
            <person name="Gray M.W."/>
            <person name="Grigoriev I.V."/>
            <person name="Archibald J.M."/>
        </authorList>
    </citation>
    <scope>NUCLEOTIDE SEQUENCE</scope>
    <source>
        <strain evidence="11">CCMP2712</strain>
    </source>
</reference>
<evidence type="ECO:0000313" key="9">
    <source>
        <dbReference type="EMBL" id="EKX31392.1"/>
    </source>
</evidence>
<dbReference type="GO" id="GO:0006900">
    <property type="term" value="P:vesicle budding from membrane"/>
    <property type="evidence" value="ECO:0007669"/>
    <property type="project" value="TreeGrafter"/>
</dbReference>
<evidence type="ECO:0000256" key="3">
    <source>
        <dbReference type="ARBA" id="ARBA00022448"/>
    </source>
</evidence>
<feature type="compositionally biased region" description="Acidic residues" evidence="7">
    <location>
        <begin position="287"/>
        <end position="298"/>
    </location>
</feature>
<evidence type="ECO:0000256" key="7">
    <source>
        <dbReference type="SAM" id="MobiDB-lite"/>
    </source>
</evidence>
<dbReference type="eggNOG" id="KOG2910">
    <property type="taxonomic scope" value="Eukaryota"/>
</dbReference>
<evidence type="ECO:0000256" key="6">
    <source>
        <dbReference type="ARBA" id="ARBA00023136"/>
    </source>
</evidence>
<dbReference type="Proteomes" id="UP000011087">
    <property type="component" value="Unassembled WGS sequence"/>
</dbReference>
<dbReference type="Pfam" id="PF03357">
    <property type="entry name" value="Snf7"/>
    <property type="match status" value="1"/>
</dbReference>
<organism evidence="9">
    <name type="scientific">Guillardia theta (strain CCMP2712)</name>
    <name type="common">Cryptophyte</name>
    <dbReference type="NCBI Taxonomy" id="905079"/>
    <lineage>
        <taxon>Eukaryota</taxon>
        <taxon>Cryptophyceae</taxon>
        <taxon>Pyrenomonadales</taxon>
        <taxon>Geminigeraceae</taxon>
        <taxon>Guillardia</taxon>
    </lineage>
</organism>
<dbReference type="PANTHER" id="PTHR22761:SF5">
    <property type="entry name" value="CHARGED MULTIVESICULAR BODY PROTEIN 6"/>
    <property type="match status" value="1"/>
</dbReference>
<evidence type="ECO:0000313" key="10">
    <source>
        <dbReference type="EnsemblProtists" id="EKX31392"/>
    </source>
</evidence>
<keyword evidence="3" id="KW-0813">Transport</keyword>
<gene>
    <name evidence="9" type="primary">VPS20</name>
    <name evidence="9" type="ORF">GUITHDRAFT_175510</name>
</gene>
<protein>
    <submittedName>
        <fullName evidence="9">Vacuolar protein sorting protein 20</fullName>
    </submittedName>
</protein>
<dbReference type="InterPro" id="IPR005024">
    <property type="entry name" value="Snf7_fam"/>
</dbReference>
<dbReference type="GO" id="GO:0015031">
    <property type="term" value="P:protein transport"/>
    <property type="evidence" value="ECO:0007669"/>
    <property type="project" value="UniProtKB-KW"/>
</dbReference>
<feature type="region of interest" description="Disordered" evidence="7">
    <location>
        <begin position="265"/>
        <end position="308"/>
    </location>
</feature>
<dbReference type="AlphaFoldDB" id="L1I5P1"/>
<dbReference type="GO" id="GO:0000815">
    <property type="term" value="C:ESCRT III complex"/>
    <property type="evidence" value="ECO:0007669"/>
    <property type="project" value="TreeGrafter"/>
</dbReference>
<dbReference type="GeneID" id="17288107"/>
<keyword evidence="5" id="KW-0653">Protein transport</keyword>
<evidence type="ECO:0000313" key="11">
    <source>
        <dbReference type="Proteomes" id="UP000011087"/>
    </source>
</evidence>
<comment type="similarity">
    <text evidence="2">Belongs to the SNF7 family.</text>
</comment>
<dbReference type="EnsemblProtists" id="EKX31392">
    <property type="protein sequence ID" value="EKX31392"/>
    <property type="gene ID" value="GUITHDRAFT_175510"/>
</dbReference>
<reference evidence="9 11" key="1">
    <citation type="journal article" date="2012" name="Nature">
        <title>Algal genomes reveal evolutionary mosaicism and the fate of nucleomorphs.</title>
        <authorList>
            <consortium name="DOE Joint Genome Institute"/>
            <person name="Curtis B.A."/>
            <person name="Tanifuji G."/>
            <person name="Burki F."/>
            <person name="Gruber A."/>
            <person name="Irimia M."/>
            <person name="Maruyama S."/>
            <person name="Arias M.C."/>
            <person name="Ball S.G."/>
            <person name="Gile G.H."/>
            <person name="Hirakawa Y."/>
            <person name="Hopkins J.F."/>
            <person name="Kuo A."/>
            <person name="Rensing S.A."/>
            <person name="Schmutz J."/>
            <person name="Symeonidi A."/>
            <person name="Elias M."/>
            <person name="Eveleigh R.J."/>
            <person name="Herman E.K."/>
            <person name="Klute M.J."/>
            <person name="Nakayama T."/>
            <person name="Obornik M."/>
            <person name="Reyes-Prieto A."/>
            <person name="Armbrust E.V."/>
            <person name="Aves S.J."/>
            <person name="Beiko R.G."/>
            <person name="Coutinho P."/>
            <person name="Dacks J.B."/>
            <person name="Durnford D.G."/>
            <person name="Fast N.M."/>
            <person name="Green B.R."/>
            <person name="Grisdale C.J."/>
            <person name="Hempel F."/>
            <person name="Henrissat B."/>
            <person name="Hoppner M.P."/>
            <person name="Ishida K."/>
            <person name="Kim E."/>
            <person name="Koreny L."/>
            <person name="Kroth P.G."/>
            <person name="Liu Y."/>
            <person name="Malik S.B."/>
            <person name="Maier U.G."/>
            <person name="McRose D."/>
            <person name="Mock T."/>
            <person name="Neilson J.A."/>
            <person name="Onodera N.T."/>
            <person name="Poole A.M."/>
            <person name="Pritham E.J."/>
            <person name="Richards T.A."/>
            <person name="Rocap G."/>
            <person name="Roy S.W."/>
            <person name="Sarai C."/>
            <person name="Schaack S."/>
            <person name="Shirato S."/>
            <person name="Slamovits C.H."/>
            <person name="Spencer D.F."/>
            <person name="Suzuki S."/>
            <person name="Worden A.Z."/>
            <person name="Zauner S."/>
            <person name="Barry K."/>
            <person name="Bell C."/>
            <person name="Bharti A.K."/>
            <person name="Crow J.A."/>
            <person name="Grimwood J."/>
            <person name="Kramer R."/>
            <person name="Lindquist E."/>
            <person name="Lucas S."/>
            <person name="Salamov A."/>
            <person name="McFadden G.I."/>
            <person name="Lane C.E."/>
            <person name="Keeling P.J."/>
            <person name="Gray M.W."/>
            <person name="Grigoriev I.V."/>
            <person name="Archibald J.M."/>
        </authorList>
    </citation>
    <scope>NUCLEOTIDE SEQUENCE</scope>
    <source>
        <strain evidence="9 11">CCMP2712</strain>
    </source>
</reference>
<dbReference type="OMA" id="RAKQPAM"/>
<name>L1I5P1_GUITC</name>
<keyword evidence="8" id="KW-0812">Transmembrane</keyword>
<dbReference type="OrthoDB" id="441172at2759"/>
<dbReference type="KEGG" id="gtt:GUITHDRAFT_175510"/>
<feature type="transmembrane region" description="Helical" evidence="8">
    <location>
        <begin position="79"/>
        <end position="97"/>
    </location>
</feature>
<evidence type="ECO:0000256" key="2">
    <source>
        <dbReference type="ARBA" id="ARBA00006190"/>
    </source>
</evidence>